<evidence type="ECO:0000313" key="2">
    <source>
        <dbReference type="EMBL" id="PKI70428.1"/>
    </source>
</evidence>
<evidence type="ECO:0000313" key="3">
    <source>
        <dbReference type="Proteomes" id="UP000197138"/>
    </source>
</evidence>
<dbReference type="InterPro" id="IPR029063">
    <property type="entry name" value="SAM-dependent_MTases_sf"/>
</dbReference>
<accession>A0A218VWS6</accession>
<dbReference type="STRING" id="22663.A0A218VWS6"/>
<dbReference type="GeneID" id="116205184"/>
<proteinExistence type="predicted"/>
<gene>
    <name evidence="1" type="ORF">CDL15_Pgr028653</name>
    <name evidence="2" type="ORF">CRG98_009203</name>
</gene>
<reference evidence="1" key="2">
    <citation type="submission" date="2017-06" db="EMBL/GenBank/DDBJ databases">
        <title>The pomegranate genome and the genomics of punicalagin biosynthesis.</title>
        <authorList>
            <person name="Xu C."/>
        </authorList>
    </citation>
    <scope>NUCLEOTIDE SEQUENCE [LARGE SCALE GENOMIC DNA]</scope>
    <source>
        <tissue evidence="1">Fresh leaf</tissue>
    </source>
</reference>
<reference evidence="3" key="1">
    <citation type="journal article" date="2017" name="Plant J.">
        <title>The pomegranate (Punica granatum L.) genome and the genomics of punicalagin biosynthesis.</title>
        <authorList>
            <person name="Qin G."/>
            <person name="Xu C."/>
            <person name="Ming R."/>
            <person name="Tang H."/>
            <person name="Guyot R."/>
            <person name="Kramer E.M."/>
            <person name="Hu Y."/>
            <person name="Yi X."/>
            <person name="Qi Y."/>
            <person name="Xu X."/>
            <person name="Gao Z."/>
            <person name="Pan H."/>
            <person name="Jian J."/>
            <person name="Tian Y."/>
            <person name="Yue Z."/>
            <person name="Xu Y."/>
        </authorList>
    </citation>
    <scope>NUCLEOTIDE SEQUENCE [LARGE SCALE GENOMIC DNA]</scope>
    <source>
        <strain evidence="3">cv. Dabenzi</strain>
    </source>
</reference>
<dbReference type="PANTHER" id="PTHR33593">
    <property type="entry name" value="DUF1442 FAMILY PROTEIN"/>
    <property type="match status" value="1"/>
</dbReference>
<dbReference type="EMBL" id="MTKT01005739">
    <property type="protein sequence ID" value="OWM64935.1"/>
    <property type="molecule type" value="Genomic_DNA"/>
</dbReference>
<organism evidence="1 3">
    <name type="scientific">Punica granatum</name>
    <name type="common">Pomegranate</name>
    <dbReference type="NCBI Taxonomy" id="22663"/>
    <lineage>
        <taxon>Eukaryota</taxon>
        <taxon>Viridiplantae</taxon>
        <taxon>Streptophyta</taxon>
        <taxon>Embryophyta</taxon>
        <taxon>Tracheophyta</taxon>
        <taxon>Spermatophyta</taxon>
        <taxon>Magnoliopsida</taxon>
        <taxon>eudicotyledons</taxon>
        <taxon>Gunneridae</taxon>
        <taxon>Pentapetalae</taxon>
        <taxon>rosids</taxon>
        <taxon>malvids</taxon>
        <taxon>Myrtales</taxon>
        <taxon>Lythraceae</taxon>
        <taxon>Punica</taxon>
    </lineage>
</organism>
<dbReference type="InterPro" id="IPR009902">
    <property type="entry name" value="DUF1442"/>
</dbReference>
<dbReference type="PANTHER" id="PTHR33593:SF17">
    <property type="entry name" value="DUF1442 FAMILY PROTEIN"/>
    <property type="match status" value="1"/>
</dbReference>
<dbReference type="EMBL" id="PGOL01000453">
    <property type="protein sequence ID" value="PKI70428.1"/>
    <property type="molecule type" value="Genomic_DNA"/>
</dbReference>
<name>A0A218VWS6_PUNGR</name>
<evidence type="ECO:0000313" key="1">
    <source>
        <dbReference type="EMBL" id="OWM64935.1"/>
    </source>
</evidence>
<protein>
    <submittedName>
        <fullName evidence="1">Uncharacterized protein</fullName>
    </submittedName>
</protein>
<dbReference type="Gene3D" id="3.40.50.150">
    <property type="entry name" value="Vaccinia Virus protein VP39"/>
    <property type="match status" value="1"/>
</dbReference>
<dbReference type="OrthoDB" id="1920785at2759"/>
<dbReference type="Proteomes" id="UP000233551">
    <property type="component" value="Unassembled WGS sequence"/>
</dbReference>
<dbReference type="AlphaFoldDB" id="A0A218VWS6"/>
<evidence type="ECO:0000313" key="4">
    <source>
        <dbReference type="Proteomes" id="UP000233551"/>
    </source>
</evidence>
<reference evidence="2 4" key="3">
    <citation type="submission" date="2017-11" db="EMBL/GenBank/DDBJ databases">
        <title>De-novo sequencing of pomegranate (Punica granatum L.) genome.</title>
        <authorList>
            <person name="Akparov Z."/>
            <person name="Amiraslanov A."/>
            <person name="Hajiyeva S."/>
            <person name="Abbasov M."/>
            <person name="Kaur K."/>
            <person name="Hamwieh A."/>
            <person name="Solovyev V."/>
            <person name="Salamov A."/>
            <person name="Braich B."/>
            <person name="Kosarev P."/>
            <person name="Mahmoud A."/>
            <person name="Hajiyev E."/>
            <person name="Babayeva S."/>
            <person name="Izzatullayeva V."/>
            <person name="Mammadov A."/>
            <person name="Mammadov A."/>
            <person name="Sharifova S."/>
            <person name="Ojaghi J."/>
            <person name="Eynullazada K."/>
            <person name="Bayramov B."/>
            <person name="Abdulazimova A."/>
            <person name="Shahmuradov I."/>
        </authorList>
    </citation>
    <scope>NUCLEOTIDE SEQUENCE [LARGE SCALE GENOMIC DNA]</scope>
    <source>
        <strain evidence="2">AG2017</strain>
        <strain evidence="4">cv. AG2017</strain>
        <tissue evidence="2">Leaf</tissue>
    </source>
</reference>
<dbReference type="Proteomes" id="UP000197138">
    <property type="component" value="Unassembled WGS sequence"/>
</dbReference>
<keyword evidence="4" id="KW-1185">Reference proteome</keyword>
<comment type="caution">
    <text evidence="1">The sequence shown here is derived from an EMBL/GenBank/DDBJ whole genome shotgun (WGS) entry which is preliminary data.</text>
</comment>
<dbReference type="Pfam" id="PF07279">
    <property type="entry name" value="DUF1442"/>
    <property type="match status" value="1"/>
</dbReference>
<sequence length="222" mass="24083">MACWSAENATKAYLRALKMGKRGKEPDVAEFISALAAGNNAQLMVMASSGAIDNTPMALGLIAAAHQTKGRVMMILSSFQELQVYENSLGPHSRFVEFLVGDSAALLLDELKSADFVLIDCKSDHQEQVFKAASGNSNGALIVGYNAQHEGGKWSRSELTDTQFLPIGEGLLVSRAVMNKGCRKIGGLTKKSCWVVKVDELTGEEHVFRIVSPRTRDHTIRA</sequence>